<dbReference type="EMBL" id="QRUD01000036">
    <property type="protein sequence ID" value="RGR37894.1"/>
    <property type="molecule type" value="Genomic_DNA"/>
</dbReference>
<accession>A0A395ULP2</accession>
<gene>
    <name evidence="1" type="ORF">DWY53_13065</name>
</gene>
<evidence type="ECO:0000313" key="1">
    <source>
        <dbReference type="EMBL" id="RGR37894.1"/>
    </source>
</evidence>
<comment type="caution">
    <text evidence="1">The sequence shown here is derived from an EMBL/GenBank/DDBJ whole genome shotgun (WGS) entry which is preliminary data.</text>
</comment>
<proteinExistence type="predicted"/>
<evidence type="ECO:0000313" key="2">
    <source>
        <dbReference type="Proteomes" id="UP000266497"/>
    </source>
</evidence>
<dbReference type="Proteomes" id="UP000266497">
    <property type="component" value="Unassembled WGS sequence"/>
</dbReference>
<name>A0A395ULP2_PHOVU</name>
<protein>
    <submittedName>
        <fullName evidence="1">Uncharacterized protein</fullName>
    </submittedName>
</protein>
<reference evidence="1 2" key="1">
    <citation type="submission" date="2018-08" db="EMBL/GenBank/DDBJ databases">
        <title>A genome reference for cultivated species of the human gut microbiota.</title>
        <authorList>
            <person name="Zou Y."/>
            <person name="Xue W."/>
            <person name="Luo G."/>
        </authorList>
    </citation>
    <scope>NUCLEOTIDE SEQUENCE [LARGE SCALE GENOMIC DNA]</scope>
    <source>
        <strain evidence="1 2">AF25-30LB</strain>
    </source>
</reference>
<sequence>MQSSSEMKWKLSFFKGMVRLVVYGMCDFGELLIRFEWSYHSAILAIIFLANSKYEFRLICPLLIFILQ</sequence>
<organism evidence="1 2">
    <name type="scientific">Phocaeicola vulgatus</name>
    <name type="common">Bacteroides vulgatus</name>
    <dbReference type="NCBI Taxonomy" id="821"/>
    <lineage>
        <taxon>Bacteria</taxon>
        <taxon>Pseudomonadati</taxon>
        <taxon>Bacteroidota</taxon>
        <taxon>Bacteroidia</taxon>
        <taxon>Bacteroidales</taxon>
        <taxon>Bacteroidaceae</taxon>
        <taxon>Phocaeicola</taxon>
    </lineage>
</organism>
<dbReference type="AlphaFoldDB" id="A0A395ULP2"/>